<dbReference type="Gene3D" id="3.40.50.720">
    <property type="entry name" value="NAD(P)-binding Rossmann-like Domain"/>
    <property type="match status" value="1"/>
</dbReference>
<dbReference type="InterPro" id="IPR036291">
    <property type="entry name" value="NAD(P)-bd_dom_sf"/>
</dbReference>
<dbReference type="InterPro" id="IPR051783">
    <property type="entry name" value="NAD(P)-dependent_oxidoreduct"/>
</dbReference>
<feature type="domain" description="NAD-dependent epimerase/dehydratase" evidence="1">
    <location>
        <begin position="13"/>
        <end position="233"/>
    </location>
</feature>
<reference evidence="2 3" key="1">
    <citation type="submission" date="2019-03" db="EMBL/GenBank/DDBJ databases">
        <title>Deep-cultivation of Planctomycetes and their phenomic and genomic characterization uncovers novel biology.</title>
        <authorList>
            <person name="Wiegand S."/>
            <person name="Jogler M."/>
            <person name="Boedeker C."/>
            <person name="Pinto D."/>
            <person name="Vollmers J."/>
            <person name="Rivas-Marin E."/>
            <person name="Kohn T."/>
            <person name="Peeters S.H."/>
            <person name="Heuer A."/>
            <person name="Rast P."/>
            <person name="Oberbeckmann S."/>
            <person name="Bunk B."/>
            <person name="Jeske O."/>
            <person name="Meyerdierks A."/>
            <person name="Storesund J.E."/>
            <person name="Kallscheuer N."/>
            <person name="Luecker S."/>
            <person name="Lage O.M."/>
            <person name="Pohl T."/>
            <person name="Merkel B.J."/>
            <person name="Hornburger P."/>
            <person name="Mueller R.-W."/>
            <person name="Bruemmer F."/>
            <person name="Labrenz M."/>
            <person name="Spormann A.M."/>
            <person name="Op den Camp H."/>
            <person name="Overmann J."/>
            <person name="Amann R."/>
            <person name="Jetten M.S.M."/>
            <person name="Mascher T."/>
            <person name="Medema M.H."/>
            <person name="Devos D.P."/>
            <person name="Kaster A.-K."/>
            <person name="Ovreas L."/>
            <person name="Rohde M."/>
            <person name="Galperin M.Y."/>
            <person name="Jogler C."/>
        </authorList>
    </citation>
    <scope>NUCLEOTIDE SEQUENCE [LARGE SCALE GENOMIC DNA]</scope>
    <source>
        <strain evidence="2 3">V144</strain>
    </source>
</reference>
<dbReference type="SUPFAM" id="SSF51735">
    <property type="entry name" value="NAD(P)-binding Rossmann-fold domains"/>
    <property type="match status" value="1"/>
</dbReference>
<evidence type="ECO:0000259" key="1">
    <source>
        <dbReference type="Pfam" id="PF01370"/>
    </source>
</evidence>
<evidence type="ECO:0000313" key="2">
    <source>
        <dbReference type="EMBL" id="QDT97966.1"/>
    </source>
</evidence>
<protein>
    <submittedName>
        <fullName evidence="2">3 beta-hydroxysteroid dehydrogenase/Delta 5--&gt;4-isomerase</fullName>
    </submittedName>
</protein>
<accession>A0A517VY83</accession>
<dbReference type="PANTHER" id="PTHR48079:SF6">
    <property type="entry name" value="NAD(P)-BINDING DOMAIN-CONTAINING PROTEIN-RELATED"/>
    <property type="match status" value="1"/>
</dbReference>
<proteinExistence type="predicted"/>
<keyword evidence="2" id="KW-0413">Isomerase</keyword>
<sequence>MPVMIVESQEKLLVTGGTGLVGSSVIQRARTAGITTVALVRSASKASYLKEVGAEVIEADLTDKKSLDDILRGVTIVVHTAAKVGDWGSIDEYRKTNVVGFGHLLSALQEQSLIKHLIHISSLGVYEARDHYGTDETEPPHASGIDAYTLSKIESEELLKQQSIPFTILRPGFIYGPRDRTVLPRILERLKSGQFAYLGSPEQLMNNTYVEHLVDAIFLAFSNEDAIGQTYNITDVTLASKREFISTIARLAEYKEPNKVVPLPVARNLARILERLWRFLGKKQAPILSQARIKFLGLNLDFSTQKAQSELNYHPSKTFQEAIKETIDWFHQNQKIP</sequence>
<dbReference type="InterPro" id="IPR001509">
    <property type="entry name" value="Epimerase_deHydtase"/>
</dbReference>
<name>A0A517VY83_9PLAN</name>
<dbReference type="GO" id="GO:0005737">
    <property type="term" value="C:cytoplasm"/>
    <property type="evidence" value="ECO:0007669"/>
    <property type="project" value="TreeGrafter"/>
</dbReference>
<dbReference type="AlphaFoldDB" id="A0A517VY83"/>
<gene>
    <name evidence="2" type="ORF">V144x_34490</name>
</gene>
<dbReference type="PANTHER" id="PTHR48079">
    <property type="entry name" value="PROTEIN YEEZ"/>
    <property type="match status" value="1"/>
</dbReference>
<dbReference type="GO" id="GO:0004029">
    <property type="term" value="F:aldehyde dehydrogenase (NAD+) activity"/>
    <property type="evidence" value="ECO:0007669"/>
    <property type="project" value="TreeGrafter"/>
</dbReference>
<dbReference type="Pfam" id="PF01370">
    <property type="entry name" value="Epimerase"/>
    <property type="match status" value="1"/>
</dbReference>
<evidence type="ECO:0000313" key="3">
    <source>
        <dbReference type="Proteomes" id="UP000318704"/>
    </source>
</evidence>
<organism evidence="2 3">
    <name type="scientific">Gimesia aquarii</name>
    <dbReference type="NCBI Taxonomy" id="2527964"/>
    <lineage>
        <taxon>Bacteria</taxon>
        <taxon>Pseudomonadati</taxon>
        <taxon>Planctomycetota</taxon>
        <taxon>Planctomycetia</taxon>
        <taxon>Planctomycetales</taxon>
        <taxon>Planctomycetaceae</taxon>
        <taxon>Gimesia</taxon>
    </lineage>
</organism>
<dbReference type="Proteomes" id="UP000318704">
    <property type="component" value="Chromosome"/>
</dbReference>
<dbReference type="EMBL" id="CP037920">
    <property type="protein sequence ID" value="QDT97966.1"/>
    <property type="molecule type" value="Genomic_DNA"/>
</dbReference>
<dbReference type="GO" id="GO:0016853">
    <property type="term" value="F:isomerase activity"/>
    <property type="evidence" value="ECO:0007669"/>
    <property type="project" value="UniProtKB-KW"/>
</dbReference>
<dbReference type="KEGG" id="gaw:V144x_34490"/>